<evidence type="ECO:0000313" key="1">
    <source>
        <dbReference type="EMBL" id="GGF79333.1"/>
    </source>
</evidence>
<name>A0ACB5PWI5_9BACT</name>
<comment type="caution">
    <text evidence="1">The sequence shown here is derived from an EMBL/GenBank/DDBJ whole genome shotgun (WGS) entry which is preliminary data.</text>
</comment>
<accession>A0ACB5PWI5</accession>
<evidence type="ECO:0000313" key="2">
    <source>
        <dbReference type="Proteomes" id="UP000605392"/>
    </source>
</evidence>
<proteinExistence type="predicted"/>
<dbReference type="Proteomes" id="UP000605392">
    <property type="component" value="Unassembled WGS sequence"/>
</dbReference>
<gene>
    <name evidence="1" type="ORF">GCM10011375_37960</name>
</gene>
<keyword evidence="2" id="KW-1185">Reference proteome</keyword>
<dbReference type="EMBL" id="BMFN01000005">
    <property type="protein sequence ID" value="GGF79333.1"/>
    <property type="molecule type" value="Genomic_DNA"/>
</dbReference>
<organism evidence="1 2">
    <name type="scientific">Hymenobacter qilianensis</name>
    <dbReference type="NCBI Taxonomy" id="1385715"/>
    <lineage>
        <taxon>Bacteria</taxon>
        <taxon>Pseudomonadati</taxon>
        <taxon>Bacteroidota</taxon>
        <taxon>Cytophagia</taxon>
        <taxon>Cytophagales</taxon>
        <taxon>Hymenobacteraceae</taxon>
        <taxon>Hymenobacter</taxon>
    </lineage>
</organism>
<protein>
    <submittedName>
        <fullName evidence="1">Uncharacterized protein</fullName>
    </submittedName>
</protein>
<reference evidence="1 2" key="1">
    <citation type="journal article" date="2019" name="Int. J. Syst. Evol. Microbiol.">
        <title>The Global Catalogue of Microorganisms (GCM) 10K type strain sequencing project: providing services to taxonomists for standard genome sequencing and annotation.</title>
        <authorList>
            <consortium name="The Broad Institute Genomics Platform"/>
            <consortium name="The Broad Institute Genome Sequencing Center for Infectious Disease"/>
            <person name="Wu L."/>
            <person name="Ma J."/>
        </authorList>
    </citation>
    <scope>NUCLEOTIDE SEQUENCE [LARGE SCALE GENOMIC DNA]</scope>
    <source>
        <strain evidence="1 2">CGMCC 1.12720</strain>
    </source>
</reference>
<sequence length="702" mass="78635">MPTSHPLLPSFTPPALRRTIPRRLGLLAAGLLAASLTHGQPSPSAPPFKTAVAPASLKLPLFEVKQPDRQRSPFTGMTRQHWQDAAQHLLTGAFSYVHRLDDPLQFPQQPGKSYPRNLGQVPTEKLEGLCRTLFMAAPLLKENPALELNGIPVAEYYRHQLGRLADPASDTYIKPRAKDGGPSQNLVEFGGLAVALFAAPELLWDPLPETTKKALAATMLSYGDGPTVPQNWRYFNIFILSFFKSRGYAVNEKLLEEYLHKQLTHYKGEGWYDDAPSFDYYSMWAFQMYGCLWALYYGQQHYPAVAAQLAANFAPLKENYPYMFGRDGHMIMWGRSISYRFGAVVPFPLMGLNPDPSTNFGWMRRIASGALLQFLENPDFLQDNVPTLGFYGAFEPAVQPYSCRGSVFWMGKAFLGLLVPADSPFWTATENEGPWGKELTKGTARSKFESGPNMLITDYPNSGAAEIRTTPHQRSTDPYRGDENYNRLSYNSAFPWQADGPDGEVAMNYVFKNKDNKWEPLRLYTFNKYEDGVYYRTAELETNPNIKLRLADLPLPNGILRIDQNVSTEPVAARLGHYALPNLTGTIKRTTRKVKGHPVQLIDNGTHQLALVTLSGWDKVETLDTKGLNPVKPESTILNVAATMVPAPTKPTVYATLMLWKKSGEPWKNEELLPVKKITYSDPGNGPVVLFTDGTRKQLKFN</sequence>